<organism evidence="3 4">
    <name type="scientific">Nostocoides veronense</name>
    <dbReference type="NCBI Taxonomy" id="330836"/>
    <lineage>
        <taxon>Bacteria</taxon>
        <taxon>Bacillati</taxon>
        <taxon>Actinomycetota</taxon>
        <taxon>Actinomycetes</taxon>
        <taxon>Micrococcales</taxon>
        <taxon>Intrasporangiaceae</taxon>
        <taxon>Nostocoides</taxon>
    </lineage>
</organism>
<reference evidence="4" key="1">
    <citation type="journal article" date="2019" name="Int. J. Syst. Evol. Microbiol.">
        <title>The Global Catalogue of Microorganisms (GCM) 10K type strain sequencing project: providing services to taxonomists for standard genome sequencing and annotation.</title>
        <authorList>
            <consortium name="The Broad Institute Genomics Platform"/>
            <consortium name="The Broad Institute Genome Sequencing Center for Infectious Disease"/>
            <person name="Wu L."/>
            <person name="Ma J."/>
        </authorList>
    </citation>
    <scope>NUCLEOTIDE SEQUENCE [LARGE SCALE GENOMIC DNA]</scope>
    <source>
        <strain evidence="4">JCM 15592</strain>
    </source>
</reference>
<evidence type="ECO:0000256" key="1">
    <source>
        <dbReference type="SAM" id="MobiDB-lite"/>
    </source>
</evidence>
<keyword evidence="2" id="KW-1133">Transmembrane helix</keyword>
<dbReference type="NCBIfam" id="NF008528">
    <property type="entry name" value="PRK11463.1-2"/>
    <property type="match status" value="1"/>
</dbReference>
<feature type="transmembrane region" description="Helical" evidence="2">
    <location>
        <begin position="47"/>
        <end position="65"/>
    </location>
</feature>
<dbReference type="PANTHER" id="PTHR35335:SF1">
    <property type="entry name" value="UPF0716 PROTEIN FXSA"/>
    <property type="match status" value="1"/>
</dbReference>
<evidence type="ECO:0000313" key="4">
    <source>
        <dbReference type="Proteomes" id="UP001499938"/>
    </source>
</evidence>
<feature type="transmembrane region" description="Helical" evidence="2">
    <location>
        <begin position="94"/>
        <end position="121"/>
    </location>
</feature>
<dbReference type="Proteomes" id="UP001499938">
    <property type="component" value="Unassembled WGS sequence"/>
</dbReference>
<feature type="compositionally biased region" description="Low complexity" evidence="1">
    <location>
        <begin position="155"/>
        <end position="166"/>
    </location>
</feature>
<dbReference type="PANTHER" id="PTHR35335">
    <property type="entry name" value="UPF0716 PROTEIN FXSA"/>
    <property type="match status" value="1"/>
</dbReference>
<keyword evidence="2" id="KW-0812">Transmembrane</keyword>
<name>A0ABP4XMM7_9MICO</name>
<feature type="region of interest" description="Disordered" evidence="1">
    <location>
        <begin position="154"/>
        <end position="186"/>
    </location>
</feature>
<gene>
    <name evidence="3" type="primary">fxsA</name>
    <name evidence="3" type="ORF">GCM10009811_08610</name>
</gene>
<comment type="caution">
    <text evidence="3">The sequence shown here is derived from an EMBL/GenBank/DDBJ whole genome shotgun (WGS) entry which is preliminary data.</text>
</comment>
<dbReference type="RefSeq" id="WP_344081844.1">
    <property type="nucleotide sequence ID" value="NZ_BAAAPO010000015.1"/>
</dbReference>
<feature type="transmembrane region" description="Helical" evidence="2">
    <location>
        <begin position="21"/>
        <end position="41"/>
    </location>
</feature>
<keyword evidence="4" id="KW-1185">Reference proteome</keyword>
<keyword evidence="2" id="KW-0472">Membrane</keyword>
<dbReference type="EMBL" id="BAAAPO010000015">
    <property type="protein sequence ID" value="GAA1785754.1"/>
    <property type="molecule type" value="Genomic_DNA"/>
</dbReference>
<sequence>MARPVGQTPYAARSRRRPWRTLLFLAFLIVPVLEIAAIIGVGKIIGGWPTVGLLLLMSFLGTWLMRREGARTWRALNGALSGGTMPSRELADAALVLIGGTLLLAPGFLTDVVGLFCILPITRPITRRLLEGAVRARVLASAAGPLGAAFPQGYAAGPTDPATGPASRAGHTDAASQTVQGKVVER</sequence>
<dbReference type="Pfam" id="PF04186">
    <property type="entry name" value="FxsA"/>
    <property type="match status" value="1"/>
</dbReference>
<evidence type="ECO:0000256" key="2">
    <source>
        <dbReference type="SAM" id="Phobius"/>
    </source>
</evidence>
<accession>A0ABP4XMM7</accession>
<evidence type="ECO:0000313" key="3">
    <source>
        <dbReference type="EMBL" id="GAA1785754.1"/>
    </source>
</evidence>
<protein>
    <submittedName>
        <fullName evidence="3">Membrane protein FxsA</fullName>
    </submittedName>
</protein>
<proteinExistence type="predicted"/>
<dbReference type="InterPro" id="IPR007313">
    <property type="entry name" value="FxsA"/>
</dbReference>